<dbReference type="AlphaFoldDB" id="A0A1D7ZVX7"/>
<feature type="domain" description="N-acetyltransferase" evidence="1">
    <location>
        <begin position="13"/>
        <end position="152"/>
    </location>
</feature>
<evidence type="ECO:0000259" key="1">
    <source>
        <dbReference type="PROSITE" id="PS51186"/>
    </source>
</evidence>
<dbReference type="PATRIC" id="fig|1613.112.peg.600"/>
<organism evidence="2 3">
    <name type="scientific">Limosilactobacillus fermentum</name>
    <name type="common">Lactobacillus fermentum</name>
    <dbReference type="NCBI Taxonomy" id="1613"/>
    <lineage>
        <taxon>Bacteria</taxon>
        <taxon>Bacillati</taxon>
        <taxon>Bacillota</taxon>
        <taxon>Bacilli</taxon>
        <taxon>Lactobacillales</taxon>
        <taxon>Lactobacillaceae</taxon>
        <taxon>Limosilactobacillus</taxon>
    </lineage>
</organism>
<dbReference type="Pfam" id="PF13673">
    <property type="entry name" value="Acetyltransf_10"/>
    <property type="match status" value="1"/>
</dbReference>
<reference evidence="2 3" key="1">
    <citation type="submission" date="2016-09" db="EMBL/GenBank/DDBJ databases">
        <title>Genome Sequence of the Lactobacillus fermentum strain NCC2970 (CNCM I-5068).</title>
        <authorList>
            <person name="Barretto C."/>
            <person name="Ngom-Bru C."/>
            <person name="Genevaz A."/>
            <person name="Fournier C."/>
            <person name="Moine D."/>
            <person name="Kassam M."/>
            <person name="Iltis A."/>
            <person name="Sagory-Zalkind P."/>
            <person name="Faucherand G."/>
            <person name="Descombes P."/>
            <person name="Duboux S."/>
        </authorList>
    </citation>
    <scope>NUCLEOTIDE SEQUENCE [LARGE SCALE GENOMIC DNA]</scope>
    <source>
        <strain evidence="2 3">NCC2970</strain>
    </source>
</reference>
<dbReference type="PROSITE" id="PS51186">
    <property type="entry name" value="GNAT"/>
    <property type="match status" value="1"/>
</dbReference>
<sequence>MIFLGGPSMLLDKTFSQLTTTELFQIYRLRAAVFIVAQSRVVQDPDDVDLIARHIFIKDGDAIVAYARVYPADGGVSFGRVVTAASHRGQGLGRELMDGVMDCIRKYFPGNPIHIHAQEQVERFYYQWGFQSEGAPFILAQTPHVKMTHPAI</sequence>
<dbReference type="Proteomes" id="UP000094714">
    <property type="component" value="Chromosome"/>
</dbReference>
<keyword evidence="2" id="KW-0808">Transferase</keyword>
<dbReference type="Gene3D" id="3.40.630.30">
    <property type="match status" value="1"/>
</dbReference>
<dbReference type="SUPFAM" id="SSF55729">
    <property type="entry name" value="Acyl-CoA N-acyltransferases (Nat)"/>
    <property type="match status" value="1"/>
</dbReference>
<protein>
    <submittedName>
        <fullName evidence="2">Acetyltransferase</fullName>
    </submittedName>
</protein>
<dbReference type="CDD" id="cd04301">
    <property type="entry name" value="NAT_SF"/>
    <property type="match status" value="1"/>
</dbReference>
<evidence type="ECO:0000313" key="3">
    <source>
        <dbReference type="Proteomes" id="UP000094714"/>
    </source>
</evidence>
<gene>
    <name evidence="2" type="ORF">LACFE_CDS0569</name>
</gene>
<dbReference type="GO" id="GO:0016747">
    <property type="term" value="F:acyltransferase activity, transferring groups other than amino-acyl groups"/>
    <property type="evidence" value="ECO:0007669"/>
    <property type="project" value="InterPro"/>
</dbReference>
<accession>A0A1D7ZVX7</accession>
<name>A0A1D7ZVX7_LIMFE</name>
<proteinExistence type="predicted"/>
<dbReference type="InterPro" id="IPR000182">
    <property type="entry name" value="GNAT_dom"/>
</dbReference>
<evidence type="ECO:0000313" key="2">
    <source>
        <dbReference type="EMBL" id="AOR74036.1"/>
    </source>
</evidence>
<dbReference type="InterPro" id="IPR016181">
    <property type="entry name" value="Acyl_CoA_acyltransferase"/>
</dbReference>
<dbReference type="EMBL" id="CP017151">
    <property type="protein sequence ID" value="AOR74036.1"/>
    <property type="molecule type" value="Genomic_DNA"/>
</dbReference>